<organism evidence="4">
    <name type="scientific">Cucumis melo</name>
    <name type="common">Muskmelon</name>
    <dbReference type="NCBI Taxonomy" id="3656"/>
    <lineage>
        <taxon>Eukaryota</taxon>
        <taxon>Viridiplantae</taxon>
        <taxon>Streptophyta</taxon>
        <taxon>Embryophyta</taxon>
        <taxon>Tracheophyta</taxon>
        <taxon>Spermatophyta</taxon>
        <taxon>Magnoliopsida</taxon>
        <taxon>eudicotyledons</taxon>
        <taxon>Gunneridae</taxon>
        <taxon>Pentapetalae</taxon>
        <taxon>rosids</taxon>
        <taxon>fabids</taxon>
        <taxon>Cucurbitales</taxon>
        <taxon>Cucurbitaceae</taxon>
        <taxon>Benincaseae</taxon>
        <taxon>Cucumis</taxon>
    </lineage>
</organism>
<dbReference type="GO" id="GO:0035556">
    <property type="term" value="P:intracellular signal transduction"/>
    <property type="evidence" value="ECO:0007669"/>
    <property type="project" value="TreeGrafter"/>
</dbReference>
<feature type="binding site" evidence="3">
    <location>
        <position position="33"/>
    </location>
    <ligand>
        <name>ATP</name>
        <dbReference type="ChEBI" id="CHEBI:30616"/>
    </ligand>
</feature>
<sequence length="96" mass="11069">MEKYQIIKDLGAGSFGVAKLCRHQETKELVAIKFIERGPQVILTTTHLGMVMEYAHGGELFERIYYGGRFSEDEVCYLPITDLSMFHIQLLSFNFF</sequence>
<reference evidence="4" key="1">
    <citation type="submission" date="2023-03" db="UniProtKB">
        <authorList>
            <consortium name="EnsemblPlants"/>
        </authorList>
    </citation>
    <scope>IDENTIFICATION</scope>
</reference>
<keyword evidence="1 3" id="KW-0547">Nucleotide-binding</keyword>
<dbReference type="InterPro" id="IPR017441">
    <property type="entry name" value="Protein_kinase_ATP_BS"/>
</dbReference>
<dbReference type="Gene3D" id="1.10.510.10">
    <property type="entry name" value="Transferase(Phosphotransferase) domain 1"/>
    <property type="match status" value="1"/>
</dbReference>
<evidence type="ECO:0000256" key="2">
    <source>
        <dbReference type="ARBA" id="ARBA00022840"/>
    </source>
</evidence>
<name>A0A9I9EFP2_CUCME</name>
<dbReference type="InterPro" id="IPR011009">
    <property type="entry name" value="Kinase-like_dom_sf"/>
</dbReference>
<evidence type="ECO:0008006" key="5">
    <source>
        <dbReference type="Google" id="ProtNLM"/>
    </source>
</evidence>
<dbReference type="GO" id="GO:0004674">
    <property type="term" value="F:protein serine/threonine kinase activity"/>
    <property type="evidence" value="ECO:0007669"/>
    <property type="project" value="TreeGrafter"/>
</dbReference>
<proteinExistence type="predicted"/>
<dbReference type="PROSITE" id="PS00107">
    <property type="entry name" value="PROTEIN_KINASE_ATP"/>
    <property type="match status" value="1"/>
</dbReference>
<dbReference type="SUPFAM" id="SSF56112">
    <property type="entry name" value="Protein kinase-like (PK-like)"/>
    <property type="match status" value="1"/>
</dbReference>
<evidence type="ECO:0000256" key="1">
    <source>
        <dbReference type="ARBA" id="ARBA00022741"/>
    </source>
</evidence>
<dbReference type="PANTHER" id="PTHR24346:SF92">
    <property type="entry name" value="SNF1-RELATED PROTEIN KINASE 2.6"/>
    <property type="match status" value="1"/>
</dbReference>
<dbReference type="AlphaFoldDB" id="A0A9I9EFP2"/>
<evidence type="ECO:0000256" key="3">
    <source>
        <dbReference type="PROSITE-ProRule" id="PRU10141"/>
    </source>
</evidence>
<dbReference type="EnsemblPlants" id="MELO3C033100.2.1">
    <property type="protein sequence ID" value="MELO3C033100.2.1"/>
    <property type="gene ID" value="MELO3C033100.2"/>
</dbReference>
<accession>A0A9I9EFP2</accession>
<dbReference type="Gramene" id="MELO3C033100.2.1">
    <property type="protein sequence ID" value="MELO3C033100.2.1"/>
    <property type="gene ID" value="MELO3C033100.2"/>
</dbReference>
<dbReference type="PANTHER" id="PTHR24346">
    <property type="entry name" value="MAP/MICROTUBULE AFFINITY-REGULATING KINASE"/>
    <property type="match status" value="1"/>
</dbReference>
<dbReference type="GO" id="GO:0005737">
    <property type="term" value="C:cytoplasm"/>
    <property type="evidence" value="ECO:0007669"/>
    <property type="project" value="TreeGrafter"/>
</dbReference>
<dbReference type="GO" id="GO:0005524">
    <property type="term" value="F:ATP binding"/>
    <property type="evidence" value="ECO:0007669"/>
    <property type="project" value="UniProtKB-UniRule"/>
</dbReference>
<evidence type="ECO:0000313" key="4">
    <source>
        <dbReference type="EnsemblPlants" id="MELO3C033100.2.1"/>
    </source>
</evidence>
<keyword evidence="2 3" id="KW-0067">ATP-binding</keyword>
<protein>
    <recommendedName>
        <fullName evidence="5">Protein kinase domain-containing protein</fullName>
    </recommendedName>
</protein>